<dbReference type="Proteomes" id="UP001396898">
    <property type="component" value="Unassembled WGS sequence"/>
</dbReference>
<reference evidence="2 3" key="1">
    <citation type="submission" date="2023-01" db="EMBL/GenBank/DDBJ databases">
        <title>Analysis of 21 Apiospora genomes using comparative genomics revels a genus with tremendous synthesis potential of carbohydrate active enzymes and secondary metabolites.</title>
        <authorList>
            <person name="Sorensen T."/>
        </authorList>
    </citation>
    <scope>NUCLEOTIDE SEQUENCE [LARGE SCALE GENOMIC DNA]</scope>
    <source>
        <strain evidence="2 3">CBS 20057</strain>
    </source>
</reference>
<comment type="caution">
    <text evidence="2">The sequence shown here is derived from an EMBL/GenBank/DDBJ whole genome shotgun (WGS) entry which is preliminary data.</text>
</comment>
<keyword evidence="3" id="KW-1185">Reference proteome</keyword>
<feature type="compositionally biased region" description="Basic and acidic residues" evidence="1">
    <location>
        <begin position="256"/>
        <end position="265"/>
    </location>
</feature>
<name>A0ABR1RH59_9PEZI</name>
<evidence type="ECO:0000313" key="2">
    <source>
        <dbReference type="EMBL" id="KAK8012596.1"/>
    </source>
</evidence>
<evidence type="ECO:0000313" key="3">
    <source>
        <dbReference type="Proteomes" id="UP001396898"/>
    </source>
</evidence>
<dbReference type="EMBL" id="JAQQWI010000015">
    <property type="protein sequence ID" value="KAK8012596.1"/>
    <property type="molecule type" value="Genomic_DNA"/>
</dbReference>
<feature type="compositionally biased region" description="Low complexity" evidence="1">
    <location>
        <begin position="178"/>
        <end position="189"/>
    </location>
</feature>
<accession>A0ABR1RH59</accession>
<evidence type="ECO:0000256" key="1">
    <source>
        <dbReference type="SAM" id="MobiDB-lite"/>
    </source>
</evidence>
<feature type="region of interest" description="Disordered" evidence="1">
    <location>
        <begin position="144"/>
        <end position="191"/>
    </location>
</feature>
<proteinExistence type="predicted"/>
<organism evidence="2 3">
    <name type="scientific">Apiospora marii</name>
    <dbReference type="NCBI Taxonomy" id="335849"/>
    <lineage>
        <taxon>Eukaryota</taxon>
        <taxon>Fungi</taxon>
        <taxon>Dikarya</taxon>
        <taxon>Ascomycota</taxon>
        <taxon>Pezizomycotina</taxon>
        <taxon>Sordariomycetes</taxon>
        <taxon>Xylariomycetidae</taxon>
        <taxon>Amphisphaeriales</taxon>
        <taxon>Apiosporaceae</taxon>
        <taxon>Apiospora</taxon>
    </lineage>
</organism>
<feature type="region of interest" description="Disordered" evidence="1">
    <location>
        <begin position="83"/>
        <end position="108"/>
    </location>
</feature>
<feature type="region of interest" description="Disordered" evidence="1">
    <location>
        <begin position="341"/>
        <end position="414"/>
    </location>
</feature>
<sequence>MAQPDYLSLDPDELQEHHKYMLKTGLGEEKFLESEWNCMGMKLKAFLSFDGGPRVQETTEPESKAMRVMRVLCCQIILPNSKQGASASKANDSTEHRSSIKGTELPPAAADMLASIREKRRLQKGKEEDEAYYRHHKVERYDWNQYDPDASDDDVDVWKVKPSSEPDELSVASYEPCSPSDDGSSIGSPVLPSDFGASTLSFGASLLTGPERPPLPRTLPSICARTVPPVLSSRSLDKRGVGDSVGVSHETRRRRDPTQDGEHRTLNTQSVDPPRVGNVPGNNTPFAASLKSRESVSSSGPSSPSSSSSSATSANSRDSTIRPGSSQGSVVMVIESVTPKSKVSLARSPSNQKARLTTEHPVIHSEEENPPPEDQTRPPTTARPRLHSRRKSLQMPMASPRIGERSRPPLSGSAYGGSRNYCGCDADDCRECRETTTPEKYFPFEHQGALLIKRDSKRHSQYYT</sequence>
<gene>
    <name evidence="2" type="ORF">PG991_009971</name>
</gene>
<feature type="region of interest" description="Disordered" evidence="1">
    <location>
        <begin position="233"/>
        <end position="328"/>
    </location>
</feature>
<feature type="compositionally biased region" description="Low complexity" evidence="1">
    <location>
        <begin position="295"/>
        <end position="318"/>
    </location>
</feature>
<protein>
    <submittedName>
        <fullName evidence="2">Uncharacterized protein</fullName>
    </submittedName>
</protein>
<feature type="compositionally biased region" description="Basic and acidic residues" evidence="1">
    <location>
        <begin position="356"/>
        <end position="367"/>
    </location>
</feature>